<organism evidence="1 2">
    <name type="scientific">Araneus ventricosus</name>
    <name type="common">Orbweaver spider</name>
    <name type="synonym">Epeira ventricosa</name>
    <dbReference type="NCBI Taxonomy" id="182803"/>
    <lineage>
        <taxon>Eukaryota</taxon>
        <taxon>Metazoa</taxon>
        <taxon>Ecdysozoa</taxon>
        <taxon>Arthropoda</taxon>
        <taxon>Chelicerata</taxon>
        <taxon>Arachnida</taxon>
        <taxon>Araneae</taxon>
        <taxon>Araneomorphae</taxon>
        <taxon>Entelegynae</taxon>
        <taxon>Araneoidea</taxon>
        <taxon>Araneidae</taxon>
        <taxon>Araneus</taxon>
    </lineage>
</organism>
<dbReference type="AlphaFoldDB" id="A0A4Y2U566"/>
<sequence>MGFVIFKPRSDDEDVVLYEGDQVSSGMPFDPLRMSELTVGPTQVGGRSTGSGLCRLALSLAGTLFRNDMAQTRYHVSPKSRWLSGSDPLQLATVSSYSNPKAAEALKPP</sequence>
<accession>A0A4Y2U566</accession>
<evidence type="ECO:0000313" key="2">
    <source>
        <dbReference type="Proteomes" id="UP000499080"/>
    </source>
</evidence>
<evidence type="ECO:0000313" key="1">
    <source>
        <dbReference type="EMBL" id="GBO07958.1"/>
    </source>
</evidence>
<keyword evidence="2" id="KW-1185">Reference proteome</keyword>
<reference evidence="1 2" key="1">
    <citation type="journal article" date="2019" name="Sci. Rep.">
        <title>Orb-weaving spider Araneus ventricosus genome elucidates the spidroin gene catalogue.</title>
        <authorList>
            <person name="Kono N."/>
            <person name="Nakamura H."/>
            <person name="Ohtoshi R."/>
            <person name="Moran D.A.P."/>
            <person name="Shinohara A."/>
            <person name="Yoshida Y."/>
            <person name="Fujiwara M."/>
            <person name="Mori M."/>
            <person name="Tomita M."/>
            <person name="Arakawa K."/>
        </authorList>
    </citation>
    <scope>NUCLEOTIDE SEQUENCE [LARGE SCALE GENOMIC DNA]</scope>
</reference>
<dbReference type="Proteomes" id="UP000499080">
    <property type="component" value="Unassembled WGS sequence"/>
</dbReference>
<protein>
    <submittedName>
        <fullName evidence="1">Uncharacterized protein</fullName>
    </submittedName>
</protein>
<dbReference type="EMBL" id="BGPR01033857">
    <property type="protein sequence ID" value="GBO07958.1"/>
    <property type="molecule type" value="Genomic_DNA"/>
</dbReference>
<comment type="caution">
    <text evidence="1">The sequence shown here is derived from an EMBL/GenBank/DDBJ whole genome shotgun (WGS) entry which is preliminary data.</text>
</comment>
<gene>
    <name evidence="1" type="ORF">AVEN_220592_1</name>
</gene>
<proteinExistence type="predicted"/>
<name>A0A4Y2U566_ARAVE</name>